<gene>
    <name evidence="1" type="ORF">SAMEA3538828_05337</name>
</gene>
<proteinExistence type="predicted"/>
<sequence length="44" mass="5031">MNFDTFDPVDDHRTAIVFQKKYITSFTQNKNGLSFCGCMLPGIE</sequence>
<dbReference type="AlphaFoldDB" id="A0A8B4VSY2"/>
<name>A0A8B4VSY2_KLEPN</name>
<organism evidence="1 2">
    <name type="scientific">Klebsiella pneumoniae</name>
    <dbReference type="NCBI Taxonomy" id="573"/>
    <lineage>
        <taxon>Bacteria</taxon>
        <taxon>Pseudomonadati</taxon>
        <taxon>Pseudomonadota</taxon>
        <taxon>Gammaproteobacteria</taxon>
        <taxon>Enterobacterales</taxon>
        <taxon>Enterobacteriaceae</taxon>
        <taxon>Klebsiella/Raoultella group</taxon>
        <taxon>Klebsiella</taxon>
        <taxon>Klebsiella pneumoniae complex</taxon>
    </lineage>
</organism>
<evidence type="ECO:0000313" key="2">
    <source>
        <dbReference type="Proteomes" id="UP000258253"/>
    </source>
</evidence>
<dbReference type="EMBL" id="ULCI01000196">
    <property type="protein sequence ID" value="SYR49631.1"/>
    <property type="molecule type" value="Genomic_DNA"/>
</dbReference>
<comment type="caution">
    <text evidence="1">The sequence shown here is derived from an EMBL/GenBank/DDBJ whole genome shotgun (WGS) entry which is preliminary data.</text>
</comment>
<reference evidence="1 2" key="1">
    <citation type="submission" date="2018-08" db="EMBL/GenBank/DDBJ databases">
        <authorList>
            <consortium name="Pathogen Informatics"/>
        </authorList>
    </citation>
    <scope>NUCLEOTIDE SEQUENCE [LARGE SCALE GENOMIC DNA]</scope>
    <source>
        <strain evidence="1 2">EuSCAPE_HU047</strain>
    </source>
</reference>
<dbReference type="Proteomes" id="UP000258253">
    <property type="component" value="Unassembled WGS sequence"/>
</dbReference>
<accession>A0A8B4VSY2</accession>
<evidence type="ECO:0000313" key="1">
    <source>
        <dbReference type="EMBL" id="SYR49631.1"/>
    </source>
</evidence>
<protein>
    <submittedName>
        <fullName evidence="1">Uncharacterized protein</fullName>
    </submittedName>
</protein>